<accession>A0A6G1J1Y7</accession>
<evidence type="ECO:0000313" key="3">
    <source>
        <dbReference type="Proteomes" id="UP000799291"/>
    </source>
</evidence>
<evidence type="ECO:0000313" key="2">
    <source>
        <dbReference type="EMBL" id="KAF2684537.1"/>
    </source>
</evidence>
<feature type="region of interest" description="Disordered" evidence="1">
    <location>
        <begin position="158"/>
        <end position="192"/>
    </location>
</feature>
<gene>
    <name evidence="2" type="ORF">K458DRAFT_431455</name>
</gene>
<protein>
    <submittedName>
        <fullName evidence="2">Uncharacterized protein</fullName>
    </submittedName>
</protein>
<dbReference type="Proteomes" id="UP000799291">
    <property type="component" value="Unassembled WGS sequence"/>
</dbReference>
<organism evidence="2 3">
    <name type="scientific">Lentithecium fluviatile CBS 122367</name>
    <dbReference type="NCBI Taxonomy" id="1168545"/>
    <lineage>
        <taxon>Eukaryota</taxon>
        <taxon>Fungi</taxon>
        <taxon>Dikarya</taxon>
        <taxon>Ascomycota</taxon>
        <taxon>Pezizomycotina</taxon>
        <taxon>Dothideomycetes</taxon>
        <taxon>Pleosporomycetidae</taxon>
        <taxon>Pleosporales</taxon>
        <taxon>Massarineae</taxon>
        <taxon>Lentitheciaceae</taxon>
        <taxon>Lentithecium</taxon>
    </lineage>
</organism>
<name>A0A6G1J1Y7_9PLEO</name>
<feature type="compositionally biased region" description="Polar residues" evidence="1">
    <location>
        <begin position="164"/>
        <end position="181"/>
    </location>
</feature>
<evidence type="ECO:0000256" key="1">
    <source>
        <dbReference type="SAM" id="MobiDB-lite"/>
    </source>
</evidence>
<sequence>MARKPSLSPQFKNQILHAQAVPRFANAPSPLDSRAFPFRLQHISQSNQENMVALSLYSSVADHSAFLPYRPDTALFSSSVPPISSIPLNSAGFLRESTISETWIGPPLGRSNLEGPDFTFEVDIDFQSLMNPDLTQAVSGLVSTNNDASASIGYSGATKASPYNPDQSPTTTQAGTSTVSRNPRVHNPGNAASPAHILRANVHSVLETTWSVTLQPANTATTCQALTAPTFSAANTRGVRGVKTGFRGKTTL</sequence>
<dbReference type="EMBL" id="MU005581">
    <property type="protein sequence ID" value="KAF2684537.1"/>
    <property type="molecule type" value="Genomic_DNA"/>
</dbReference>
<dbReference type="AlphaFoldDB" id="A0A6G1J1Y7"/>
<keyword evidence="3" id="KW-1185">Reference proteome</keyword>
<proteinExistence type="predicted"/>
<reference evidence="2" key="1">
    <citation type="journal article" date="2020" name="Stud. Mycol.">
        <title>101 Dothideomycetes genomes: a test case for predicting lifestyles and emergence of pathogens.</title>
        <authorList>
            <person name="Haridas S."/>
            <person name="Albert R."/>
            <person name="Binder M."/>
            <person name="Bloem J."/>
            <person name="Labutti K."/>
            <person name="Salamov A."/>
            <person name="Andreopoulos B."/>
            <person name="Baker S."/>
            <person name="Barry K."/>
            <person name="Bills G."/>
            <person name="Bluhm B."/>
            <person name="Cannon C."/>
            <person name="Castanera R."/>
            <person name="Culley D."/>
            <person name="Daum C."/>
            <person name="Ezra D."/>
            <person name="Gonzalez J."/>
            <person name="Henrissat B."/>
            <person name="Kuo A."/>
            <person name="Liang C."/>
            <person name="Lipzen A."/>
            <person name="Lutzoni F."/>
            <person name="Magnuson J."/>
            <person name="Mondo S."/>
            <person name="Nolan M."/>
            <person name="Ohm R."/>
            <person name="Pangilinan J."/>
            <person name="Park H.-J."/>
            <person name="Ramirez L."/>
            <person name="Alfaro M."/>
            <person name="Sun H."/>
            <person name="Tritt A."/>
            <person name="Yoshinaga Y."/>
            <person name="Zwiers L.-H."/>
            <person name="Turgeon B."/>
            <person name="Goodwin S."/>
            <person name="Spatafora J."/>
            <person name="Crous P."/>
            <person name="Grigoriev I."/>
        </authorList>
    </citation>
    <scope>NUCLEOTIDE SEQUENCE</scope>
    <source>
        <strain evidence="2">CBS 122367</strain>
    </source>
</reference>